<proteinExistence type="predicted"/>
<protein>
    <submittedName>
        <fullName evidence="1">Uncharacterized protein</fullName>
    </submittedName>
</protein>
<gene>
    <name evidence="1" type="ORF">CINC_LOCUS11897</name>
</gene>
<dbReference type="EMBL" id="LR824010">
    <property type="protein sequence ID" value="CAH0625265.1"/>
    <property type="molecule type" value="Genomic_DNA"/>
</dbReference>
<reference evidence="1" key="1">
    <citation type="submission" date="2021-12" db="EMBL/GenBank/DDBJ databases">
        <authorList>
            <person name="King R."/>
        </authorList>
    </citation>
    <scope>NUCLEOTIDE SEQUENCE</scope>
</reference>
<name>A0A9P0C323_CHRIL</name>
<organism evidence="1 2">
    <name type="scientific">Chrysodeixis includens</name>
    <name type="common">Soybean looper</name>
    <name type="synonym">Pseudoplusia includens</name>
    <dbReference type="NCBI Taxonomy" id="689277"/>
    <lineage>
        <taxon>Eukaryota</taxon>
        <taxon>Metazoa</taxon>
        <taxon>Ecdysozoa</taxon>
        <taxon>Arthropoda</taxon>
        <taxon>Hexapoda</taxon>
        <taxon>Insecta</taxon>
        <taxon>Pterygota</taxon>
        <taxon>Neoptera</taxon>
        <taxon>Endopterygota</taxon>
        <taxon>Lepidoptera</taxon>
        <taxon>Glossata</taxon>
        <taxon>Ditrysia</taxon>
        <taxon>Noctuoidea</taxon>
        <taxon>Noctuidae</taxon>
        <taxon>Plusiinae</taxon>
        <taxon>Chrysodeixis</taxon>
    </lineage>
</organism>
<dbReference type="OrthoDB" id="7425167at2759"/>
<dbReference type="Proteomes" id="UP001154114">
    <property type="component" value="Chromosome 7"/>
</dbReference>
<evidence type="ECO:0000313" key="2">
    <source>
        <dbReference type="Proteomes" id="UP001154114"/>
    </source>
</evidence>
<evidence type="ECO:0000313" key="1">
    <source>
        <dbReference type="EMBL" id="CAH0625265.1"/>
    </source>
</evidence>
<dbReference type="AlphaFoldDB" id="A0A9P0C323"/>
<keyword evidence="2" id="KW-1185">Reference proteome</keyword>
<sequence length="463" mass="52726">MSADLEDVINTNKHRTISNLFRILDIDQRVIAMADRVSFYNSAPYYNPTSIIFEFEDVISFMLSIKTQETVNGNSIKKEKNRRKKSQKKSREKLLMFLNICREIDLKKFSATVDRVENSNGNLADLFGFIAEHKDVVQAMYAAKQSGLPGFSTAKSDKPDLTEKVINSCAVLSQFFWYVNRLLLLAEVRDLRYVSAESLSNVINEFRDVLSYFPLIRSEIEPSSNVPRFERSIQCVNLLNKTKESCSMLARLLTLPIASRVEEMAKRVEQLDFMNASSLFQEFDDVVQHFSQFCPSLDNNEGDRLPEPVSQVNQVFAVDSKELQTKLTDAHLVVMKFFDSVDIHRINLMADSIASCCGDCKAMLTVITDYADVTRFFLISTLPFATLCAMFSGFEVKANKIIDGVLDCLRLLADIYLLSDKVRLEEMQTRVEASTGLCDILSIYADYDDLITAIRTFDSYKEK</sequence>
<accession>A0A9P0C323</accession>